<sequence length="444" mass="49923">MASSKEQNSIYDIKISTVVPGFKSGHDGAQELTAMDLAMKLHYLRFVYYFKAPTFDGFTILKIKETMFSWLCHAYIPCGRFRRAESGRPFIKCNDSGVRLFEAKCHLSLDEWLESKDDSRHKVLVPNQVLGPDLAYSPLVLIQLTDFKCGGKSVGMSWSHVLGDAFSAMGFINLWAQAIAGHYPAQPLTMAQLPTKDQPLIMIQQKDTTYDLQNSKPKIDPLSVKRVDPVGDLWSTSNNSKMETVTFYFSTTELTRLQAQICGKKVDQQLPEFECICVVIWQCLAKVRHGSGPKVVTICRNDSKNRNKGIITNESQIISLVKTDKPIGDYEPFELGSLIMTKADDERMKIKEAMEIDEELPDFLIYGANLTFVDLSDASFYEMEVRGQKPAYVNCVIDSIGDEGVVLVLPTPKGCFDGRMVNVTLPQTQIFELKSVLEEDWCVA</sequence>
<dbReference type="Pfam" id="PF02458">
    <property type="entry name" value="Transferase"/>
    <property type="match status" value="1"/>
</dbReference>
<evidence type="ECO:0000313" key="3">
    <source>
        <dbReference type="Proteomes" id="UP000326396"/>
    </source>
</evidence>
<protein>
    <recommendedName>
        <fullName evidence="4">Protein ECERIFERUM 26-like</fullName>
    </recommendedName>
</protein>
<dbReference type="Gene3D" id="3.30.559.10">
    <property type="entry name" value="Chloramphenicol acetyltransferase-like domain"/>
    <property type="match status" value="3"/>
</dbReference>
<proteinExistence type="inferred from homology"/>
<dbReference type="PANTHER" id="PTHR31642:SF243">
    <property type="entry name" value="HXXXD-TYPE ACYL-TRANSFERASE FAMILY PROTEIN-RELATED"/>
    <property type="match status" value="1"/>
</dbReference>
<accession>A0A5N6LCW8</accession>
<keyword evidence="3" id="KW-1185">Reference proteome</keyword>
<reference evidence="2 3" key="1">
    <citation type="submission" date="2019-05" db="EMBL/GenBank/DDBJ databases">
        <title>Mikania micrantha, genome provides insights into the molecular mechanism of rapid growth.</title>
        <authorList>
            <person name="Liu B."/>
        </authorList>
    </citation>
    <scope>NUCLEOTIDE SEQUENCE [LARGE SCALE GENOMIC DNA]</scope>
    <source>
        <strain evidence="2">NLD-2019</strain>
        <tissue evidence="2">Leaf</tissue>
    </source>
</reference>
<dbReference type="Proteomes" id="UP000326396">
    <property type="component" value="Unassembled WGS sequence"/>
</dbReference>
<dbReference type="GO" id="GO:0016747">
    <property type="term" value="F:acyltransferase activity, transferring groups other than amino-acyl groups"/>
    <property type="evidence" value="ECO:0007669"/>
    <property type="project" value="TreeGrafter"/>
</dbReference>
<comment type="similarity">
    <text evidence="1">Belongs to the plant acyltransferase family.</text>
</comment>
<comment type="caution">
    <text evidence="2">The sequence shown here is derived from an EMBL/GenBank/DDBJ whole genome shotgun (WGS) entry which is preliminary data.</text>
</comment>
<dbReference type="OrthoDB" id="1862401at2759"/>
<name>A0A5N6LCW8_9ASTR</name>
<dbReference type="PANTHER" id="PTHR31642">
    <property type="entry name" value="TRICHOTHECENE 3-O-ACETYLTRANSFERASE"/>
    <property type="match status" value="1"/>
</dbReference>
<dbReference type="InterPro" id="IPR050317">
    <property type="entry name" value="Plant_Fungal_Acyltransferase"/>
</dbReference>
<organism evidence="2 3">
    <name type="scientific">Mikania micrantha</name>
    <name type="common">bitter vine</name>
    <dbReference type="NCBI Taxonomy" id="192012"/>
    <lineage>
        <taxon>Eukaryota</taxon>
        <taxon>Viridiplantae</taxon>
        <taxon>Streptophyta</taxon>
        <taxon>Embryophyta</taxon>
        <taxon>Tracheophyta</taxon>
        <taxon>Spermatophyta</taxon>
        <taxon>Magnoliopsida</taxon>
        <taxon>eudicotyledons</taxon>
        <taxon>Gunneridae</taxon>
        <taxon>Pentapetalae</taxon>
        <taxon>asterids</taxon>
        <taxon>campanulids</taxon>
        <taxon>Asterales</taxon>
        <taxon>Asteraceae</taxon>
        <taxon>Asteroideae</taxon>
        <taxon>Heliantheae alliance</taxon>
        <taxon>Eupatorieae</taxon>
        <taxon>Mikania</taxon>
    </lineage>
</organism>
<dbReference type="EMBL" id="SZYD01001651">
    <property type="protein sequence ID" value="KAD0475162.1"/>
    <property type="molecule type" value="Genomic_DNA"/>
</dbReference>
<dbReference type="AlphaFoldDB" id="A0A5N6LCW8"/>
<evidence type="ECO:0008006" key="4">
    <source>
        <dbReference type="Google" id="ProtNLM"/>
    </source>
</evidence>
<gene>
    <name evidence="2" type="ORF">E3N88_44213</name>
</gene>
<evidence type="ECO:0000256" key="1">
    <source>
        <dbReference type="ARBA" id="ARBA00009861"/>
    </source>
</evidence>
<dbReference type="InterPro" id="IPR023213">
    <property type="entry name" value="CAT-like_dom_sf"/>
</dbReference>
<evidence type="ECO:0000313" key="2">
    <source>
        <dbReference type="EMBL" id="KAD0475162.1"/>
    </source>
</evidence>